<sequence length="827" mass="90694">MKQGVFCTGRLSTAIAVALCCFPPYSNGQETSAGEYKFNDGFIVGSRERVDLSRFTTSAISEGVYSLDVYTNGEWKGRYDLNVRRQPDGKLGICYTKAMLAQYGIAAEKLNRQLSEQEGYCGPLKAWRSEENVQDNLIQSSLRLEISVPQIYEDQRLKNYVSPEFWDKGIAALNLGWMANAWNNHTSGQGSDNNSAYLGLNGGLSWNGWLLKHIGNLNWQEQQGGAHWHSNQTYLQRPIPAMNSIFTGGQLFTSGEFFDTIGVRGVNLATDDNMFPDGMRSYAPEIRGVAQSNALVTVRQGNNIIYQTTVPPGPFTLQDVYPSGYGSDLDVSVKEADGTVNVFSVPYASVAQLVRPGMTRYAISAGKVDDDSLRHKPTLYQATWQHGLSNMFTGYTGVTGFNDYQAFLLGTGMNTGIGALSFDVTHSRLKSGSLDENGQSYRATFNRMFVETQTSIVLAAYRYSTKGYYNLNDALYAVDQERNSRNNYVLWRQKNGMTFTVNQNLPEGWGGFYLSGRVSDYWNRSGTEKQYQLSYNNSFGRLSWSMSAQRVYTPDSSGHSKDDRISFNFSYPLWFGENRTANLTSNTAFNNSHFSSSQIGINGSLDNENNLNYGVSTTTTPGGKHDVALNGSYRTPWTTLNGSYSQGSGYRQSGIGGSGTLIAHSGGVVLSPETGTTMALIEAKNAKGAMLPGSPGTRVDSNGYAILPYLRPYRINSVEIDPKGSQDDIAFDRTMAQVVPWEGSVVKVTFATEVQNNITLLARQPGGEPLPFAATIYDPAGKEIGVVGQGSMMFISSAEAKRAIVKWSGGQCAVDLNASNSKEAVCR</sequence>
<dbReference type="SUPFAM" id="SSF141729">
    <property type="entry name" value="FimD N-terminal domain-like"/>
    <property type="match status" value="1"/>
</dbReference>
<dbReference type="RefSeq" id="WP_048278759.1">
    <property type="nucleotide sequence ID" value="NZ_CACVCI010000001.1"/>
</dbReference>
<gene>
    <name evidence="10" type="ORF">ABW06_09315</name>
</gene>
<keyword evidence="8 9" id="KW-0998">Cell outer membrane</keyword>
<keyword evidence="5 9" id="KW-0812">Transmembrane</keyword>
<accession>A0A0J5LZZ3</accession>
<evidence type="ECO:0000256" key="3">
    <source>
        <dbReference type="ARBA" id="ARBA00022448"/>
    </source>
</evidence>
<dbReference type="FunFam" id="2.60.40.3110:FF:000001">
    <property type="entry name" value="Putative fimbrial outer membrane usher"/>
    <property type="match status" value="1"/>
</dbReference>
<keyword evidence="11" id="KW-1185">Reference proteome</keyword>
<dbReference type="Gene3D" id="2.60.40.2610">
    <property type="entry name" value="Outer membrane usher protein FimD, plug domain"/>
    <property type="match status" value="1"/>
</dbReference>
<dbReference type="InterPro" id="IPR000015">
    <property type="entry name" value="Fimb_usher"/>
</dbReference>
<dbReference type="InterPro" id="IPR043142">
    <property type="entry name" value="PapC-like_C_sf"/>
</dbReference>
<dbReference type="InterPro" id="IPR025949">
    <property type="entry name" value="PapC-like_C"/>
</dbReference>
<keyword evidence="3 9" id="KW-0813">Transport</keyword>
<dbReference type="InterPro" id="IPR018030">
    <property type="entry name" value="Fimbrial_membr_usher_CS"/>
</dbReference>
<organism evidence="10 11">
    <name type="scientific">Pluralibacter gergoviae</name>
    <name type="common">Enterobacter gergoviae</name>
    <dbReference type="NCBI Taxonomy" id="61647"/>
    <lineage>
        <taxon>Bacteria</taxon>
        <taxon>Pseudomonadati</taxon>
        <taxon>Pseudomonadota</taxon>
        <taxon>Gammaproteobacteria</taxon>
        <taxon>Enterobacterales</taxon>
        <taxon>Enterobacteriaceae</taxon>
        <taxon>Pluralibacter</taxon>
    </lineage>
</organism>
<proteinExistence type="inferred from homology"/>
<evidence type="ECO:0000256" key="4">
    <source>
        <dbReference type="ARBA" id="ARBA00022452"/>
    </source>
</evidence>
<keyword evidence="9" id="KW-1029">Fimbrium biogenesis</keyword>
<comment type="similarity">
    <text evidence="2 9">Belongs to the fimbrial export usher family.</text>
</comment>
<dbReference type="PATRIC" id="fig|61647.15.peg.5216"/>
<evidence type="ECO:0000256" key="9">
    <source>
        <dbReference type="RuleBase" id="RU003884"/>
    </source>
</evidence>
<dbReference type="Pfam" id="PF13953">
    <property type="entry name" value="PapC_C"/>
    <property type="match status" value="1"/>
</dbReference>
<comment type="caution">
    <text evidence="10">The sequence shown here is derived from an EMBL/GenBank/DDBJ whole genome shotgun (WGS) entry which is preliminary data.</text>
</comment>
<comment type="subcellular location">
    <subcellularLocation>
        <location evidence="1 9">Cell outer membrane</location>
        <topology evidence="1 9">Multi-pass membrane protein</topology>
    </subcellularLocation>
</comment>
<dbReference type="GO" id="GO:0009297">
    <property type="term" value="P:pilus assembly"/>
    <property type="evidence" value="ECO:0007669"/>
    <property type="project" value="InterPro"/>
</dbReference>
<keyword evidence="7 9" id="KW-0472">Membrane</keyword>
<dbReference type="Gene3D" id="2.60.40.2070">
    <property type="match status" value="1"/>
</dbReference>
<dbReference type="Pfam" id="PF13954">
    <property type="entry name" value="PapC_N"/>
    <property type="match status" value="1"/>
</dbReference>
<keyword evidence="6" id="KW-0732">Signal</keyword>
<keyword evidence="4" id="KW-1134">Transmembrane beta strand</keyword>
<dbReference type="GO" id="GO:0009279">
    <property type="term" value="C:cell outer membrane"/>
    <property type="evidence" value="ECO:0007669"/>
    <property type="project" value="UniProtKB-SubCell"/>
</dbReference>
<dbReference type="InterPro" id="IPR037224">
    <property type="entry name" value="PapC_N_sf"/>
</dbReference>
<dbReference type="STRING" id="61647.LG71_22540"/>
<protein>
    <submittedName>
        <fullName evidence="10">Fimbrial protein</fullName>
    </submittedName>
</protein>
<evidence type="ECO:0000256" key="1">
    <source>
        <dbReference type="ARBA" id="ARBA00004571"/>
    </source>
</evidence>
<dbReference type="Gene3D" id="3.10.20.410">
    <property type="match status" value="1"/>
</dbReference>
<reference evidence="10 11" key="1">
    <citation type="submission" date="2015-05" db="EMBL/GenBank/DDBJ databases">
        <title>Genome sequences of Pluralibacter gergoviae.</title>
        <authorList>
            <person name="Greninger A.L."/>
            <person name="Miller S."/>
        </authorList>
    </citation>
    <scope>NUCLEOTIDE SEQUENCE [LARGE SCALE GENOMIC DNA]</scope>
    <source>
        <strain evidence="10 11">JS81F13</strain>
    </source>
</reference>
<evidence type="ECO:0000256" key="5">
    <source>
        <dbReference type="ARBA" id="ARBA00022692"/>
    </source>
</evidence>
<evidence type="ECO:0000256" key="2">
    <source>
        <dbReference type="ARBA" id="ARBA00008064"/>
    </source>
</evidence>
<evidence type="ECO:0000256" key="6">
    <source>
        <dbReference type="ARBA" id="ARBA00022729"/>
    </source>
</evidence>
<dbReference type="Pfam" id="PF00577">
    <property type="entry name" value="Usher"/>
    <property type="match status" value="1"/>
</dbReference>
<dbReference type="PROSITE" id="PS01151">
    <property type="entry name" value="FIMBRIAL_USHER"/>
    <property type="match status" value="1"/>
</dbReference>
<dbReference type="PANTHER" id="PTHR30451:SF3">
    <property type="entry name" value="OUTER MEMBRANE USHER PROTEIN HTRE-RELATED"/>
    <property type="match status" value="1"/>
</dbReference>
<dbReference type="Gene3D" id="2.60.40.3110">
    <property type="match status" value="1"/>
</dbReference>
<dbReference type="GO" id="GO:0015473">
    <property type="term" value="F:fimbrial usher porin activity"/>
    <property type="evidence" value="ECO:0007669"/>
    <property type="project" value="InterPro"/>
</dbReference>
<dbReference type="PANTHER" id="PTHR30451">
    <property type="entry name" value="OUTER MEMBRANE USHER PROTEIN"/>
    <property type="match status" value="1"/>
</dbReference>
<dbReference type="EMBL" id="LDZF01000008">
    <property type="protein sequence ID" value="KMK14069.1"/>
    <property type="molecule type" value="Genomic_DNA"/>
</dbReference>
<evidence type="ECO:0000313" key="10">
    <source>
        <dbReference type="EMBL" id="KMK14069.1"/>
    </source>
</evidence>
<evidence type="ECO:0000256" key="8">
    <source>
        <dbReference type="ARBA" id="ARBA00023237"/>
    </source>
</evidence>
<dbReference type="InterPro" id="IPR042186">
    <property type="entry name" value="FimD_plug_dom"/>
</dbReference>
<dbReference type="InterPro" id="IPR025885">
    <property type="entry name" value="PapC_N"/>
</dbReference>
<evidence type="ECO:0000256" key="7">
    <source>
        <dbReference type="ARBA" id="ARBA00023136"/>
    </source>
</evidence>
<dbReference type="Proteomes" id="UP000036196">
    <property type="component" value="Unassembled WGS sequence"/>
</dbReference>
<name>A0A0J5LZZ3_PLUGE</name>
<dbReference type="AlphaFoldDB" id="A0A0J5LZZ3"/>
<dbReference type="eggNOG" id="COG3188">
    <property type="taxonomic scope" value="Bacteria"/>
</dbReference>
<evidence type="ECO:0000313" key="11">
    <source>
        <dbReference type="Proteomes" id="UP000036196"/>
    </source>
</evidence>